<dbReference type="PANTHER" id="PTHR34686">
    <property type="entry name" value="MATERNAL EFFECT EMBRYO ARREST PROTEIN"/>
    <property type="match status" value="1"/>
</dbReference>
<comment type="caution">
    <text evidence="2">The sequence shown here is derived from an EMBL/GenBank/DDBJ whole genome shotgun (WGS) entry which is preliminary data.</text>
</comment>
<evidence type="ECO:0000313" key="2">
    <source>
        <dbReference type="EMBL" id="KAK2967644.1"/>
    </source>
</evidence>
<organism evidence="2 3">
    <name type="scientific">Escallonia rubra</name>
    <dbReference type="NCBI Taxonomy" id="112253"/>
    <lineage>
        <taxon>Eukaryota</taxon>
        <taxon>Viridiplantae</taxon>
        <taxon>Streptophyta</taxon>
        <taxon>Embryophyta</taxon>
        <taxon>Tracheophyta</taxon>
        <taxon>Spermatophyta</taxon>
        <taxon>Magnoliopsida</taxon>
        <taxon>eudicotyledons</taxon>
        <taxon>Gunneridae</taxon>
        <taxon>Pentapetalae</taxon>
        <taxon>asterids</taxon>
        <taxon>campanulids</taxon>
        <taxon>Escalloniales</taxon>
        <taxon>Escalloniaceae</taxon>
        <taxon>Escallonia</taxon>
    </lineage>
</organism>
<feature type="compositionally biased region" description="Basic and acidic residues" evidence="1">
    <location>
        <begin position="159"/>
        <end position="179"/>
    </location>
</feature>
<keyword evidence="3" id="KW-1185">Reference proteome</keyword>
<gene>
    <name evidence="2" type="ORF">RJ640_030515</name>
</gene>
<evidence type="ECO:0008006" key="4">
    <source>
        <dbReference type="Google" id="ProtNLM"/>
    </source>
</evidence>
<feature type="compositionally biased region" description="Basic and acidic residues" evidence="1">
    <location>
        <begin position="46"/>
        <end position="55"/>
    </location>
</feature>
<evidence type="ECO:0000256" key="1">
    <source>
        <dbReference type="SAM" id="MobiDB-lite"/>
    </source>
</evidence>
<dbReference type="AlphaFoldDB" id="A0AA88QLY3"/>
<reference evidence="2" key="1">
    <citation type="submission" date="2022-12" db="EMBL/GenBank/DDBJ databases">
        <title>Draft genome assemblies for two species of Escallonia (Escalloniales).</title>
        <authorList>
            <person name="Chanderbali A."/>
            <person name="Dervinis C."/>
            <person name="Anghel I."/>
            <person name="Soltis D."/>
            <person name="Soltis P."/>
            <person name="Zapata F."/>
        </authorList>
    </citation>
    <scope>NUCLEOTIDE SEQUENCE</scope>
    <source>
        <strain evidence="2">UCBG92.1500</strain>
        <tissue evidence="2">Leaf</tissue>
    </source>
</reference>
<feature type="compositionally biased region" description="Basic and acidic residues" evidence="1">
    <location>
        <begin position="12"/>
        <end position="22"/>
    </location>
</feature>
<evidence type="ECO:0000313" key="3">
    <source>
        <dbReference type="Proteomes" id="UP001187471"/>
    </source>
</evidence>
<name>A0AA88QLY3_9ASTE</name>
<sequence>MAGQTDTVTKPSRSDEVLDPDHQLQMASQVRAHFESLAPKRPIKPSRSDNSDHNSAHLNSDARVAVPLPEFDKFLSLQSQSQAVIPGANNAVEQDEYVETQYYQQLDSIDKQHHTTGSGFIKVVRDKGQQVYDLRETEGNGRYREAVFKSNPATNDWNPRVEHEQIAYESAKPNRSESG</sequence>
<dbReference type="Proteomes" id="UP001187471">
    <property type="component" value="Unassembled WGS sequence"/>
</dbReference>
<accession>A0AA88QLY3</accession>
<dbReference type="EMBL" id="JAVXUO010003001">
    <property type="protein sequence ID" value="KAK2967644.1"/>
    <property type="molecule type" value="Genomic_DNA"/>
</dbReference>
<proteinExistence type="predicted"/>
<feature type="region of interest" description="Disordered" evidence="1">
    <location>
        <begin position="1"/>
        <end position="61"/>
    </location>
</feature>
<protein>
    <recommendedName>
        <fullName evidence="4">Maternal effect embryo arrest 59</fullName>
    </recommendedName>
</protein>
<feature type="region of interest" description="Disordered" evidence="1">
    <location>
        <begin position="143"/>
        <end position="179"/>
    </location>
</feature>
<dbReference type="PANTHER" id="PTHR34686:SF1">
    <property type="entry name" value="MATERNAL EFFECT EMBRYO ARREST 59"/>
    <property type="match status" value="1"/>
</dbReference>
<feature type="compositionally biased region" description="Polar residues" evidence="1">
    <location>
        <begin position="1"/>
        <end position="11"/>
    </location>
</feature>